<dbReference type="STRING" id="1827387.A4S15_10295"/>
<proteinExistence type="inferred from homology"/>
<evidence type="ECO:0000256" key="3">
    <source>
        <dbReference type="ARBA" id="ARBA00017473"/>
    </source>
</evidence>
<dbReference type="InterPro" id="IPR004424">
    <property type="entry name" value="IspE"/>
</dbReference>
<comment type="caution">
    <text evidence="13">The sequence shown here is derived from an EMBL/GenBank/DDBJ whole genome shotgun (WGS) entry which is preliminary data.</text>
</comment>
<dbReference type="Pfam" id="PF00288">
    <property type="entry name" value="GHMP_kinases_N"/>
    <property type="match status" value="1"/>
</dbReference>
<dbReference type="PIRSF" id="PIRSF010376">
    <property type="entry name" value="IspE"/>
    <property type="match status" value="1"/>
</dbReference>
<protein>
    <recommendedName>
        <fullName evidence="3 10">4-diphosphocytidyl-2-C-methyl-D-erythritol kinase</fullName>
        <shortName evidence="10">CMK</shortName>
        <ecNumber evidence="2 10">2.7.1.148</ecNumber>
    </recommendedName>
    <alternativeName>
        <fullName evidence="9 10">4-(cytidine-5'-diphospho)-2-C-methyl-D-erythritol kinase</fullName>
    </alternativeName>
</protein>
<name>A0A1W9HW19_9HYPH</name>
<dbReference type="SUPFAM" id="SSF55060">
    <property type="entry name" value="GHMP Kinase, C-terminal domain"/>
    <property type="match status" value="1"/>
</dbReference>
<evidence type="ECO:0000256" key="2">
    <source>
        <dbReference type="ARBA" id="ARBA00012052"/>
    </source>
</evidence>
<dbReference type="GO" id="GO:0016114">
    <property type="term" value="P:terpenoid biosynthetic process"/>
    <property type="evidence" value="ECO:0007669"/>
    <property type="project" value="InterPro"/>
</dbReference>
<dbReference type="GO" id="GO:0050515">
    <property type="term" value="F:4-(cytidine 5'-diphospho)-2-C-methyl-D-erythritol kinase activity"/>
    <property type="evidence" value="ECO:0007669"/>
    <property type="project" value="UniProtKB-UniRule"/>
</dbReference>
<keyword evidence="7 10" id="KW-0067">ATP-binding</keyword>
<keyword evidence="5 10" id="KW-0547">Nucleotide-binding</keyword>
<dbReference type="InterPro" id="IPR014721">
    <property type="entry name" value="Ribsml_uS5_D2-typ_fold_subgr"/>
</dbReference>
<dbReference type="HAMAP" id="MF_00061">
    <property type="entry name" value="IspE"/>
    <property type="match status" value="1"/>
</dbReference>
<evidence type="ECO:0000313" key="13">
    <source>
        <dbReference type="EMBL" id="OQW51613.1"/>
    </source>
</evidence>
<dbReference type="InterPro" id="IPR036554">
    <property type="entry name" value="GHMP_kinase_C_sf"/>
</dbReference>
<feature type="binding site" evidence="10">
    <location>
        <begin position="94"/>
        <end position="104"/>
    </location>
    <ligand>
        <name>ATP</name>
        <dbReference type="ChEBI" id="CHEBI:30616"/>
    </ligand>
</feature>
<dbReference type="Gene3D" id="3.30.70.890">
    <property type="entry name" value="GHMP kinase, C-terminal domain"/>
    <property type="match status" value="1"/>
</dbReference>
<keyword evidence="6 10" id="KW-0418">Kinase</keyword>
<evidence type="ECO:0000313" key="14">
    <source>
        <dbReference type="Proteomes" id="UP000192872"/>
    </source>
</evidence>
<dbReference type="GO" id="GO:0005524">
    <property type="term" value="F:ATP binding"/>
    <property type="evidence" value="ECO:0007669"/>
    <property type="project" value="UniProtKB-UniRule"/>
</dbReference>
<dbReference type="UniPathway" id="UPA00056">
    <property type="reaction ID" value="UER00094"/>
</dbReference>
<dbReference type="EC" id="2.7.1.148" evidence="2 10"/>
<evidence type="ECO:0000256" key="1">
    <source>
        <dbReference type="ARBA" id="ARBA00009684"/>
    </source>
</evidence>
<organism evidence="13 14">
    <name type="scientific">Candidatus Raskinella chloraquaticus</name>
    <dbReference type="NCBI Taxonomy" id="1951219"/>
    <lineage>
        <taxon>Bacteria</taxon>
        <taxon>Pseudomonadati</taxon>
        <taxon>Pseudomonadota</taxon>
        <taxon>Alphaproteobacteria</taxon>
        <taxon>Hyphomicrobiales</taxon>
        <taxon>Phreatobacteraceae</taxon>
        <taxon>Candidatus Raskinella</taxon>
    </lineage>
</organism>
<comment type="similarity">
    <text evidence="1 10">Belongs to the GHMP kinase family. IspE subfamily.</text>
</comment>
<dbReference type="Pfam" id="PF08544">
    <property type="entry name" value="GHMP_kinases_C"/>
    <property type="match status" value="1"/>
</dbReference>
<reference evidence="13 14" key="1">
    <citation type="journal article" date="2017" name="Water Res.">
        <title>Comammox in drinking water systems.</title>
        <authorList>
            <person name="Wang Y."/>
            <person name="Ma L."/>
            <person name="Mao Y."/>
            <person name="Jiang X."/>
            <person name="Xia Y."/>
            <person name="Yu K."/>
            <person name="Li B."/>
            <person name="Zhang T."/>
        </authorList>
    </citation>
    <scope>NUCLEOTIDE SEQUENCE [LARGE SCALE GENOMIC DNA]</scope>
    <source>
        <strain evidence="13">SG_bin8</strain>
    </source>
</reference>
<comment type="pathway">
    <text evidence="10">Isoprenoid biosynthesis; isopentenyl diphosphate biosynthesis via DXP pathway; isopentenyl diphosphate from 1-deoxy-D-xylulose 5-phosphate: step 3/6.</text>
</comment>
<dbReference type="GO" id="GO:0019288">
    <property type="term" value="P:isopentenyl diphosphate biosynthetic process, methylerythritol 4-phosphate pathway"/>
    <property type="evidence" value="ECO:0007669"/>
    <property type="project" value="UniProtKB-UniRule"/>
</dbReference>
<evidence type="ECO:0000256" key="8">
    <source>
        <dbReference type="ARBA" id="ARBA00023229"/>
    </source>
</evidence>
<dbReference type="AlphaFoldDB" id="A0A1W9HW19"/>
<feature type="domain" description="GHMP kinase N-terminal" evidence="11">
    <location>
        <begin position="66"/>
        <end position="141"/>
    </location>
</feature>
<evidence type="ECO:0000256" key="9">
    <source>
        <dbReference type="ARBA" id="ARBA00032554"/>
    </source>
</evidence>
<comment type="catalytic activity">
    <reaction evidence="10">
        <text>4-CDP-2-C-methyl-D-erythritol + ATP = 4-CDP-2-C-methyl-D-erythritol 2-phosphate + ADP + H(+)</text>
        <dbReference type="Rhea" id="RHEA:18437"/>
        <dbReference type="ChEBI" id="CHEBI:15378"/>
        <dbReference type="ChEBI" id="CHEBI:30616"/>
        <dbReference type="ChEBI" id="CHEBI:57823"/>
        <dbReference type="ChEBI" id="CHEBI:57919"/>
        <dbReference type="ChEBI" id="CHEBI:456216"/>
        <dbReference type="EC" id="2.7.1.148"/>
    </reaction>
</comment>
<accession>A0A1W9HW19</accession>
<dbReference type="Proteomes" id="UP000192872">
    <property type="component" value="Unassembled WGS sequence"/>
</dbReference>
<evidence type="ECO:0000256" key="5">
    <source>
        <dbReference type="ARBA" id="ARBA00022741"/>
    </source>
</evidence>
<dbReference type="InterPro" id="IPR006204">
    <property type="entry name" value="GHMP_kinase_N_dom"/>
</dbReference>
<dbReference type="PANTHER" id="PTHR43527:SF2">
    <property type="entry name" value="4-DIPHOSPHOCYTIDYL-2-C-METHYL-D-ERYTHRITOL KINASE, CHLOROPLASTIC"/>
    <property type="match status" value="1"/>
</dbReference>
<comment type="function">
    <text evidence="10">Catalyzes the phosphorylation of the position 2 hydroxy group of 4-diphosphocytidyl-2C-methyl-D-erythritol.</text>
</comment>
<feature type="domain" description="GHMP kinase C-terminal" evidence="12">
    <location>
        <begin position="214"/>
        <end position="274"/>
    </location>
</feature>
<evidence type="ECO:0000259" key="11">
    <source>
        <dbReference type="Pfam" id="PF00288"/>
    </source>
</evidence>
<evidence type="ECO:0000256" key="7">
    <source>
        <dbReference type="ARBA" id="ARBA00022840"/>
    </source>
</evidence>
<feature type="active site" evidence="10">
    <location>
        <position position="136"/>
    </location>
</feature>
<dbReference type="SUPFAM" id="SSF54211">
    <property type="entry name" value="Ribosomal protein S5 domain 2-like"/>
    <property type="match status" value="1"/>
</dbReference>
<evidence type="ECO:0000256" key="4">
    <source>
        <dbReference type="ARBA" id="ARBA00022679"/>
    </source>
</evidence>
<dbReference type="InterPro" id="IPR020568">
    <property type="entry name" value="Ribosomal_Su5_D2-typ_SF"/>
</dbReference>
<dbReference type="PANTHER" id="PTHR43527">
    <property type="entry name" value="4-DIPHOSPHOCYTIDYL-2-C-METHYL-D-ERYTHRITOL KINASE, CHLOROPLASTIC"/>
    <property type="match status" value="1"/>
</dbReference>
<evidence type="ECO:0000256" key="10">
    <source>
        <dbReference type="HAMAP-Rule" id="MF_00061"/>
    </source>
</evidence>
<dbReference type="Gene3D" id="3.30.230.10">
    <property type="match status" value="1"/>
</dbReference>
<gene>
    <name evidence="10" type="primary">ispE</name>
    <name evidence="13" type="ORF">A4S15_10295</name>
</gene>
<feature type="active site" evidence="10">
    <location>
        <position position="9"/>
    </location>
</feature>
<evidence type="ECO:0000259" key="12">
    <source>
        <dbReference type="Pfam" id="PF08544"/>
    </source>
</evidence>
<evidence type="ECO:0000256" key="6">
    <source>
        <dbReference type="ARBA" id="ARBA00022777"/>
    </source>
</evidence>
<dbReference type="InterPro" id="IPR013750">
    <property type="entry name" value="GHMP_kinase_C_dom"/>
</dbReference>
<sequence>MLSERAPAKVNLSLHVVGRRADGYHLLESLVVFASCHDTLHLAPGLPLAITVSGPRAGAVGPDVDNLVIKAARNLVARVDGLTLGHFSLEKHLPAAAGLGGGSSDAAAALRLLARLNHLALDDPRLIEAARATGADVPVCLDPRPAMMRGIGDRIERLDNLPPLAGILVNPGKPVETRAVFSALGLAPGSDRSGEAHPDLTSIADASDLIARLKLARNDLEPPACRIEPAIGEVIAALQATGALLVRMSGSGASVVALYETSAAAHQASQHVCQPHADWWVEVVKLASG</sequence>
<dbReference type="RefSeq" id="WP_376801945.1">
    <property type="nucleotide sequence ID" value="NZ_DBNB01000034.1"/>
</dbReference>
<keyword evidence="8 10" id="KW-0414">Isoprene biosynthesis</keyword>
<keyword evidence="4 10" id="KW-0808">Transferase</keyword>
<dbReference type="NCBIfam" id="NF011202">
    <property type="entry name" value="PRK14608.1"/>
    <property type="match status" value="1"/>
</dbReference>
<dbReference type="EMBL" id="LWDL01000018">
    <property type="protein sequence ID" value="OQW51613.1"/>
    <property type="molecule type" value="Genomic_DNA"/>
</dbReference>